<dbReference type="EC" id="2.7.1.55" evidence="2"/>
<dbReference type="InterPro" id="IPR043129">
    <property type="entry name" value="ATPase_NBD"/>
</dbReference>
<dbReference type="EMBL" id="VUNM01000008">
    <property type="protein sequence ID" value="MST89010.1"/>
    <property type="molecule type" value="Genomic_DNA"/>
</dbReference>
<proteinExistence type="inferred from homology"/>
<dbReference type="Proteomes" id="UP000442619">
    <property type="component" value="Unassembled WGS sequence"/>
</dbReference>
<gene>
    <name evidence="2" type="primary">alsK</name>
    <name evidence="2" type="ORF">FYJ79_05405</name>
</gene>
<evidence type="ECO:0000313" key="2">
    <source>
        <dbReference type="EMBL" id="MST89010.1"/>
    </source>
</evidence>
<reference evidence="2 3" key="1">
    <citation type="submission" date="2019-08" db="EMBL/GenBank/DDBJ databases">
        <title>In-depth cultivation of the pig gut microbiome towards novel bacterial diversity and tailored functional studies.</title>
        <authorList>
            <person name="Wylensek D."/>
            <person name="Hitch T.C.A."/>
            <person name="Clavel T."/>
        </authorList>
    </citation>
    <scope>NUCLEOTIDE SEQUENCE [LARGE SCALE GENOMIC DNA]</scope>
    <source>
        <strain evidence="2 3">CA-Schmier-601-WT-3</strain>
    </source>
</reference>
<dbReference type="PANTHER" id="PTHR18964:SF149">
    <property type="entry name" value="BIFUNCTIONAL UDP-N-ACETYLGLUCOSAMINE 2-EPIMERASE_N-ACETYLMANNOSAMINE KINASE"/>
    <property type="match status" value="1"/>
</dbReference>
<keyword evidence="3" id="KW-1185">Reference proteome</keyword>
<comment type="caution">
    <text evidence="2">The sequence shown here is derived from an EMBL/GenBank/DDBJ whole genome shotgun (WGS) entry which is preliminary data.</text>
</comment>
<sequence length="295" mass="32212">MNVVGIDIGGTNFRIGLVDDSQNVLKLEKVPVKTVFNSDDPLLDLSNKIIEFTKEEKYGAIAIGFPATMNVDRTRVVQAPNIAFMENLPVCEVLEKKLNVPVVAERDVTFALSYDMHKYELPNEGIICGIYYGTGIGNAICINGVPLTGQHGCAGEIGHIPVFGSTEVCGCGNVGCLEAEAGGKALAKIQKEDYPETSIGDMFTKHANDKKVKNIVELMVNAVATEVNILDPAYVLLGGGVFKMKDFPIEMFNEFIRQKVRKPLPLNELKIIYADDEIDKSVVGASIYARNKLKI</sequence>
<evidence type="ECO:0000256" key="1">
    <source>
        <dbReference type="ARBA" id="ARBA00006479"/>
    </source>
</evidence>
<evidence type="ECO:0000313" key="3">
    <source>
        <dbReference type="Proteomes" id="UP000442619"/>
    </source>
</evidence>
<dbReference type="AlphaFoldDB" id="A0A844FUE8"/>
<dbReference type="GO" id="GO:0008787">
    <property type="term" value="F:D-allose kinase activity"/>
    <property type="evidence" value="ECO:0007669"/>
    <property type="project" value="UniProtKB-EC"/>
</dbReference>
<dbReference type="CDD" id="cd24070">
    <property type="entry name" value="ASKHA_NBD_ROK_AlsK"/>
    <property type="match status" value="1"/>
</dbReference>
<keyword evidence="2" id="KW-0808">Transferase</keyword>
<dbReference type="Pfam" id="PF00480">
    <property type="entry name" value="ROK"/>
    <property type="match status" value="1"/>
</dbReference>
<dbReference type="InterPro" id="IPR000600">
    <property type="entry name" value="ROK"/>
</dbReference>
<dbReference type="NCBIfam" id="NF007251">
    <property type="entry name" value="PRK09698.1"/>
    <property type="match status" value="1"/>
</dbReference>
<dbReference type="SUPFAM" id="SSF53067">
    <property type="entry name" value="Actin-like ATPase domain"/>
    <property type="match status" value="1"/>
</dbReference>
<dbReference type="PANTHER" id="PTHR18964">
    <property type="entry name" value="ROK (REPRESSOR, ORF, KINASE) FAMILY"/>
    <property type="match status" value="1"/>
</dbReference>
<name>A0A844FUE8_9FIRM</name>
<dbReference type="Gene3D" id="3.30.420.40">
    <property type="match status" value="2"/>
</dbReference>
<dbReference type="RefSeq" id="WP_154515217.1">
    <property type="nucleotide sequence ID" value="NZ_VUNM01000008.1"/>
</dbReference>
<accession>A0A844FUE8</accession>
<keyword evidence="2" id="KW-0418">Kinase</keyword>
<protein>
    <submittedName>
        <fullName evidence="2">Allose kinase</fullName>
        <ecNumber evidence="2">2.7.1.55</ecNumber>
    </submittedName>
</protein>
<comment type="similarity">
    <text evidence="1">Belongs to the ROK (NagC/XylR) family.</text>
</comment>
<organism evidence="2 3">
    <name type="scientific">Sharpea porci</name>
    <dbReference type="NCBI Taxonomy" id="2652286"/>
    <lineage>
        <taxon>Bacteria</taxon>
        <taxon>Bacillati</taxon>
        <taxon>Bacillota</taxon>
        <taxon>Erysipelotrichia</taxon>
        <taxon>Erysipelotrichales</taxon>
        <taxon>Coprobacillaceae</taxon>
        <taxon>Sharpea</taxon>
    </lineage>
</organism>